<protein>
    <submittedName>
        <fullName evidence="2">Uncharacterized protein</fullName>
    </submittedName>
</protein>
<accession>A0A0V1IC29</accession>
<feature type="non-terminal residue" evidence="2">
    <location>
        <position position="172"/>
    </location>
</feature>
<feature type="non-terminal residue" evidence="2">
    <location>
        <position position="1"/>
    </location>
</feature>
<feature type="transmembrane region" description="Helical" evidence="1">
    <location>
        <begin position="15"/>
        <end position="34"/>
    </location>
</feature>
<evidence type="ECO:0000313" key="2">
    <source>
        <dbReference type="EMBL" id="KRZ19541.1"/>
    </source>
</evidence>
<evidence type="ECO:0000256" key="1">
    <source>
        <dbReference type="SAM" id="Phobius"/>
    </source>
</evidence>
<keyword evidence="1" id="KW-1133">Transmembrane helix</keyword>
<keyword evidence="1" id="KW-0812">Transmembrane</keyword>
<reference evidence="2 3" key="1">
    <citation type="submission" date="2015-01" db="EMBL/GenBank/DDBJ databases">
        <title>Evolution of Trichinella species and genotypes.</title>
        <authorList>
            <person name="Korhonen P.K."/>
            <person name="Edoardo P."/>
            <person name="Giuseppe L.R."/>
            <person name="Gasser R.B."/>
        </authorList>
    </citation>
    <scope>NUCLEOTIDE SEQUENCE [LARGE SCALE GENOMIC DNA]</scope>
    <source>
        <strain evidence="2">ISS588</strain>
    </source>
</reference>
<dbReference type="Proteomes" id="UP000054805">
    <property type="component" value="Unassembled WGS sequence"/>
</dbReference>
<keyword evidence="1" id="KW-0472">Membrane</keyword>
<evidence type="ECO:0000313" key="3">
    <source>
        <dbReference type="Proteomes" id="UP000054805"/>
    </source>
</evidence>
<keyword evidence="3" id="KW-1185">Reference proteome</keyword>
<name>A0A0V1IC29_TRIPS</name>
<proteinExistence type="predicted"/>
<comment type="caution">
    <text evidence="2">The sequence shown here is derived from an EMBL/GenBank/DDBJ whole genome shotgun (WGS) entry which is preliminary data.</text>
</comment>
<dbReference type="EMBL" id="JYDS01000276">
    <property type="protein sequence ID" value="KRZ19541.1"/>
    <property type="molecule type" value="Genomic_DNA"/>
</dbReference>
<gene>
    <name evidence="2" type="ORF">T4B_6929</name>
</gene>
<sequence length="172" mass="20025">LRAQFDWTILIFRSTFKSAGTFFSLFCLAFVYANDELLESRRKKLSQLTSYDAQKRDFTKKKYESLQQLLCLSTAIIHWWLIHVGSYQATHEEDGPHHTKIFMLANGVRQMNNGIFSRILWTQHRTKSNIYSRCEWYPMTSFNLFGILIDSILQYNANACPACSTSIESEAT</sequence>
<organism evidence="2 3">
    <name type="scientific">Trichinella pseudospiralis</name>
    <name type="common">Parasitic roundworm</name>
    <dbReference type="NCBI Taxonomy" id="6337"/>
    <lineage>
        <taxon>Eukaryota</taxon>
        <taxon>Metazoa</taxon>
        <taxon>Ecdysozoa</taxon>
        <taxon>Nematoda</taxon>
        <taxon>Enoplea</taxon>
        <taxon>Dorylaimia</taxon>
        <taxon>Trichinellida</taxon>
        <taxon>Trichinellidae</taxon>
        <taxon>Trichinella</taxon>
    </lineage>
</organism>
<dbReference type="AlphaFoldDB" id="A0A0V1IC29"/>